<gene>
    <name evidence="2" type="ORF">SAMN06265784_101112</name>
</gene>
<dbReference type="STRING" id="1515439.SAMN06265784_101112"/>
<evidence type="ECO:0000313" key="2">
    <source>
        <dbReference type="EMBL" id="SMG06644.1"/>
    </source>
</evidence>
<dbReference type="PANTHER" id="PTHR12110">
    <property type="entry name" value="HYDROXYPYRUVATE ISOMERASE"/>
    <property type="match status" value="1"/>
</dbReference>
<name>A0A1X7HXB5_9BURK</name>
<evidence type="ECO:0000313" key="3">
    <source>
        <dbReference type="Proteomes" id="UP000193228"/>
    </source>
</evidence>
<protein>
    <submittedName>
        <fullName evidence="2">Sugar phosphate isomerase/epimerase</fullName>
    </submittedName>
</protein>
<dbReference type="PANTHER" id="PTHR12110:SF48">
    <property type="entry name" value="BLL3656 PROTEIN"/>
    <property type="match status" value="1"/>
</dbReference>
<dbReference type="AlphaFoldDB" id="A0A1X7HXB5"/>
<dbReference type="InterPro" id="IPR013022">
    <property type="entry name" value="Xyl_isomerase-like_TIM-brl"/>
</dbReference>
<dbReference type="InterPro" id="IPR050312">
    <property type="entry name" value="IolE/XylAMocC-like"/>
</dbReference>
<keyword evidence="3" id="KW-1185">Reference proteome</keyword>
<dbReference type="Proteomes" id="UP000193228">
    <property type="component" value="Unassembled WGS sequence"/>
</dbReference>
<reference evidence="3" key="1">
    <citation type="submission" date="2017-04" db="EMBL/GenBank/DDBJ databases">
        <authorList>
            <person name="Varghese N."/>
            <person name="Submissions S."/>
        </authorList>
    </citation>
    <scope>NUCLEOTIDE SEQUENCE [LARGE SCALE GENOMIC DNA]</scope>
    <source>
        <strain evidence="3">LMG 29540</strain>
    </source>
</reference>
<dbReference type="RefSeq" id="WP_244195891.1">
    <property type="nucleotide sequence ID" value="NZ_FXAT01000001.1"/>
</dbReference>
<organism evidence="2 3">
    <name type="scientific">Paraburkholderia susongensis</name>
    <dbReference type="NCBI Taxonomy" id="1515439"/>
    <lineage>
        <taxon>Bacteria</taxon>
        <taxon>Pseudomonadati</taxon>
        <taxon>Pseudomonadota</taxon>
        <taxon>Betaproteobacteria</taxon>
        <taxon>Burkholderiales</taxon>
        <taxon>Burkholderiaceae</taxon>
        <taxon>Paraburkholderia</taxon>
    </lineage>
</organism>
<proteinExistence type="predicted"/>
<keyword evidence="2" id="KW-0413">Isomerase</keyword>
<dbReference type="GO" id="GO:0016853">
    <property type="term" value="F:isomerase activity"/>
    <property type="evidence" value="ECO:0007669"/>
    <property type="project" value="UniProtKB-KW"/>
</dbReference>
<evidence type="ECO:0000259" key="1">
    <source>
        <dbReference type="Pfam" id="PF01261"/>
    </source>
</evidence>
<dbReference type="Pfam" id="PF01261">
    <property type="entry name" value="AP_endonuc_2"/>
    <property type="match status" value="1"/>
</dbReference>
<dbReference type="Gene3D" id="3.20.20.150">
    <property type="entry name" value="Divalent-metal-dependent TIM barrel enzymes"/>
    <property type="match status" value="1"/>
</dbReference>
<sequence length="281" mass="29324">MKPAQQMARPLAVAHLTALEFAPVPWVRLAARAGFKGVGLRMHPATPDGVSWPVMAGTAAHRELREVMAGEGVAVLDVEFIPVVPTLDPASFVPLFEAAASLGARCVSVSGDDADAARLAANLAALAGLAQPFGLRIDLEFMRWRHVGTLAQARAAIERAAHPNLALVIDALHLSRAGSTPQDVAALPPASIGIVQLCDAPATLPSSDDEAIHEARTARLAPGDGALPLDALLRALAPDVALSVEMPMPSLPAHERIDLAYRGARRVVERAAAVAHATPAF</sequence>
<feature type="domain" description="Xylose isomerase-like TIM barrel" evidence="1">
    <location>
        <begin position="27"/>
        <end position="255"/>
    </location>
</feature>
<dbReference type="InterPro" id="IPR036237">
    <property type="entry name" value="Xyl_isomerase-like_sf"/>
</dbReference>
<accession>A0A1X7HXB5</accession>
<dbReference type="SUPFAM" id="SSF51658">
    <property type="entry name" value="Xylose isomerase-like"/>
    <property type="match status" value="1"/>
</dbReference>
<dbReference type="EMBL" id="FXAT01000001">
    <property type="protein sequence ID" value="SMG06644.1"/>
    <property type="molecule type" value="Genomic_DNA"/>
</dbReference>